<dbReference type="GeneID" id="115974193"/>
<keyword evidence="4" id="KW-0636">Prenylation</keyword>
<reference evidence="7" key="2">
    <citation type="submission" date="2021-01" db="UniProtKB">
        <authorList>
            <consortium name="EnsemblPlants"/>
        </authorList>
    </citation>
    <scope>IDENTIFICATION</scope>
</reference>
<keyword evidence="2" id="KW-0479">Metal-binding</keyword>
<feature type="domain" description="HMA" evidence="6">
    <location>
        <begin position="11"/>
        <end position="74"/>
    </location>
</feature>
<evidence type="ECO:0000313" key="7">
    <source>
        <dbReference type="EnsemblPlants" id="QL02p048165:mrna"/>
    </source>
</evidence>
<evidence type="ECO:0000256" key="4">
    <source>
        <dbReference type="ARBA" id="ARBA00023289"/>
    </source>
</evidence>
<evidence type="ECO:0000256" key="2">
    <source>
        <dbReference type="ARBA" id="ARBA00022723"/>
    </source>
</evidence>
<keyword evidence="3" id="KW-0449">Lipoprotein</keyword>
<organism evidence="7 8">
    <name type="scientific">Quercus lobata</name>
    <name type="common">Valley oak</name>
    <dbReference type="NCBI Taxonomy" id="97700"/>
    <lineage>
        <taxon>Eukaryota</taxon>
        <taxon>Viridiplantae</taxon>
        <taxon>Streptophyta</taxon>
        <taxon>Embryophyta</taxon>
        <taxon>Tracheophyta</taxon>
        <taxon>Spermatophyta</taxon>
        <taxon>Magnoliopsida</taxon>
        <taxon>eudicotyledons</taxon>
        <taxon>Gunneridae</taxon>
        <taxon>Pentapetalae</taxon>
        <taxon>rosids</taxon>
        <taxon>fabids</taxon>
        <taxon>Fagales</taxon>
        <taxon>Fagaceae</taxon>
        <taxon>Quercus</taxon>
    </lineage>
</organism>
<dbReference type="Proteomes" id="UP000594261">
    <property type="component" value="Chromosome 2"/>
</dbReference>
<dbReference type="SUPFAM" id="SSF55008">
    <property type="entry name" value="HMA, heavy metal-associated domain"/>
    <property type="match status" value="1"/>
</dbReference>
<gene>
    <name evidence="7" type="primary">LOC115974193</name>
</gene>
<proteinExistence type="inferred from homology"/>
<evidence type="ECO:0000313" key="8">
    <source>
        <dbReference type="Proteomes" id="UP000594261"/>
    </source>
</evidence>
<dbReference type="OrthoDB" id="689350at2759"/>
<dbReference type="CDD" id="cd00371">
    <property type="entry name" value="HMA"/>
    <property type="match status" value="1"/>
</dbReference>
<evidence type="ECO:0000259" key="6">
    <source>
        <dbReference type="PROSITE" id="PS50846"/>
    </source>
</evidence>
<dbReference type="OMA" id="NCEGCKQ"/>
<dbReference type="PANTHER" id="PTHR45868">
    <property type="entry name" value="HEAVY METAL-ASSOCIATED ISOPRENYLATED PLANT PROTEIN 33-RELATED"/>
    <property type="match status" value="1"/>
</dbReference>
<accession>A0A7N2KWS0</accession>
<dbReference type="Pfam" id="PF00403">
    <property type="entry name" value="HMA"/>
    <property type="match status" value="1"/>
</dbReference>
<evidence type="ECO:0000256" key="3">
    <source>
        <dbReference type="ARBA" id="ARBA00023288"/>
    </source>
</evidence>
<dbReference type="InterPro" id="IPR006121">
    <property type="entry name" value="HMA_dom"/>
</dbReference>
<evidence type="ECO:0000256" key="1">
    <source>
        <dbReference type="ARBA" id="ARBA00022481"/>
    </source>
</evidence>
<dbReference type="RefSeq" id="XP_030950296.1">
    <property type="nucleotide sequence ID" value="XM_031094436.1"/>
</dbReference>
<dbReference type="InterPro" id="IPR036163">
    <property type="entry name" value="HMA_dom_sf"/>
</dbReference>
<comment type="similarity">
    <text evidence="5">Belongs to the HIPP family.</text>
</comment>
<dbReference type="Gene3D" id="3.30.70.100">
    <property type="match status" value="1"/>
</dbReference>
<dbReference type="AlphaFoldDB" id="A0A7N2KWS0"/>
<keyword evidence="1" id="KW-0488">Methylation</keyword>
<name>A0A7N2KWS0_QUELO</name>
<dbReference type="Gramene" id="QL02p048165:mrna">
    <property type="protein sequence ID" value="QL02p048165:mrna"/>
    <property type="gene ID" value="QL02p048165"/>
</dbReference>
<dbReference type="PROSITE" id="PS50846">
    <property type="entry name" value="HMA_2"/>
    <property type="match status" value="1"/>
</dbReference>
<protein>
    <recommendedName>
        <fullName evidence="6">HMA domain-containing protein</fullName>
    </recommendedName>
</protein>
<keyword evidence="8" id="KW-1185">Reference proteome</keyword>
<dbReference type="KEGG" id="qlo:115974193"/>
<sequence>MSSNEFEFLKIETYVLKVHMNCQGCMLKVRKLLRKVEGVYKVSIDADEQKVTVTGSVDSAVLINKLVRSGKHAELWSPSSNKKQAELFNNAKNQNQTQYLIDGLDPSKKQHTSPTFGRVDDDWRSEWYFNQSRGAKTVTGEFNHNLMAAMQNLGLGGDGVTIGDHENFQNETIPMHDHAGFLGNDAGFAALGGHELGAYGDIYEGLPIYEYDHPLSNMMTNIQVSHYTYPPTDMINIYM</sequence>
<dbReference type="PANTHER" id="PTHR45868:SF19">
    <property type="entry name" value="HEAVY METAL-ASSOCIATED ISOPRENYLATED PLANT PROTEIN 37"/>
    <property type="match status" value="1"/>
</dbReference>
<dbReference type="InParanoid" id="A0A7N2KWS0"/>
<dbReference type="GO" id="GO:0046872">
    <property type="term" value="F:metal ion binding"/>
    <property type="evidence" value="ECO:0007669"/>
    <property type="project" value="UniProtKB-KW"/>
</dbReference>
<reference evidence="8" key="1">
    <citation type="journal article" date="2016" name="G3 (Bethesda)">
        <title>First Draft Assembly and Annotation of the Genome of a California Endemic Oak Quercus lobata Nee (Fagaceae).</title>
        <authorList>
            <person name="Sork V.L."/>
            <person name="Fitz-Gibbon S.T."/>
            <person name="Puiu D."/>
            <person name="Crepeau M."/>
            <person name="Gugger P.F."/>
            <person name="Sherman R."/>
            <person name="Stevens K."/>
            <person name="Langley C.H."/>
            <person name="Pellegrini M."/>
            <person name="Salzberg S.L."/>
        </authorList>
    </citation>
    <scope>NUCLEOTIDE SEQUENCE [LARGE SCALE GENOMIC DNA]</scope>
    <source>
        <strain evidence="8">cv. SW786</strain>
    </source>
</reference>
<dbReference type="EnsemblPlants" id="QL02p048165:mrna">
    <property type="protein sequence ID" value="QL02p048165:mrna"/>
    <property type="gene ID" value="QL02p048165"/>
</dbReference>
<evidence type="ECO:0000256" key="5">
    <source>
        <dbReference type="ARBA" id="ARBA00024045"/>
    </source>
</evidence>